<dbReference type="OrthoDB" id="7042322at2759"/>
<reference evidence="3" key="1">
    <citation type="journal article" date="2020" name="Stud. Mycol.">
        <title>101 Dothideomycetes genomes: a test case for predicting lifestyles and emergence of pathogens.</title>
        <authorList>
            <person name="Haridas S."/>
            <person name="Albert R."/>
            <person name="Binder M."/>
            <person name="Bloem J."/>
            <person name="Labutti K."/>
            <person name="Salamov A."/>
            <person name="Andreopoulos B."/>
            <person name="Baker S."/>
            <person name="Barry K."/>
            <person name="Bills G."/>
            <person name="Bluhm B."/>
            <person name="Cannon C."/>
            <person name="Castanera R."/>
            <person name="Culley D."/>
            <person name="Daum C."/>
            <person name="Ezra D."/>
            <person name="Gonzalez J."/>
            <person name="Henrissat B."/>
            <person name="Kuo A."/>
            <person name="Liang C."/>
            <person name="Lipzen A."/>
            <person name="Lutzoni F."/>
            <person name="Magnuson J."/>
            <person name="Mondo S."/>
            <person name="Nolan M."/>
            <person name="Ohm R."/>
            <person name="Pangilinan J."/>
            <person name="Park H.-J."/>
            <person name="Ramirez L."/>
            <person name="Alfaro M."/>
            <person name="Sun H."/>
            <person name="Tritt A."/>
            <person name="Yoshinaga Y."/>
            <person name="Zwiers L.-H."/>
            <person name="Turgeon B."/>
            <person name="Goodwin S."/>
            <person name="Spatafora J."/>
            <person name="Crous P."/>
            <person name="Grigoriev I."/>
        </authorList>
    </citation>
    <scope>NUCLEOTIDE SEQUENCE</scope>
    <source>
        <strain evidence="3">CBS 122367</strain>
    </source>
</reference>
<dbReference type="EMBL" id="MU005570">
    <property type="protein sequence ID" value="KAF2690699.1"/>
    <property type="molecule type" value="Genomic_DNA"/>
</dbReference>
<dbReference type="Gene3D" id="3.40.640.10">
    <property type="entry name" value="Type I PLP-dependent aspartate aminotransferase-like (Major domain)"/>
    <property type="match status" value="1"/>
</dbReference>
<accession>A0A6G1JKL8</accession>
<dbReference type="InterPro" id="IPR050478">
    <property type="entry name" value="Ethylene_sulfur-biosynth"/>
</dbReference>
<dbReference type="InterPro" id="IPR015424">
    <property type="entry name" value="PyrdxlP-dep_Trfase"/>
</dbReference>
<sequence>MSSITGTILSARGQKYADLDLAAGYTKRRGDLYDKIEHPQGLISLTNPEYFLMQDEMLDHIKTKILPSIIIASLTYYEGPFGSKRLREAMADFINTNFAPSSEVAPECISFVSGVTALNEVLALSLTEDGVGLLLGSPIYGSIAPDLQTKSNYELVYTSFGDVDQFSVQAIDRYEQALRQAESSGRRYSCEALEALMRFYNKHSIHLISNEVYALSVYYVDDTYLEFNSVLSTNPSGLIDPSSVHDLAAAGLRLGCLISRNVDLIKAARSLARFHCASPLSDAVAALILEDKRFYASFLKRSYMLNAAGIPLSPNPIEMSTGQTEAYHDELPSRFRLIFSVNR</sequence>
<evidence type="ECO:0000259" key="2">
    <source>
        <dbReference type="Pfam" id="PF00155"/>
    </source>
</evidence>
<dbReference type="Proteomes" id="UP000799291">
    <property type="component" value="Unassembled WGS sequence"/>
</dbReference>
<feature type="domain" description="Aminotransferase class I/classII large" evidence="2">
    <location>
        <begin position="70"/>
        <end position="301"/>
    </location>
</feature>
<keyword evidence="1" id="KW-0663">Pyridoxal phosphate</keyword>
<protein>
    <submittedName>
        <fullName evidence="3">PLP-dependent transferase</fullName>
    </submittedName>
</protein>
<name>A0A6G1JKL8_9PLEO</name>
<gene>
    <name evidence="3" type="ORF">K458DRAFT_454751</name>
</gene>
<dbReference type="InterPro" id="IPR004839">
    <property type="entry name" value="Aminotransferase_I/II_large"/>
</dbReference>
<dbReference type="SUPFAM" id="SSF53383">
    <property type="entry name" value="PLP-dependent transferases"/>
    <property type="match status" value="1"/>
</dbReference>
<evidence type="ECO:0000313" key="3">
    <source>
        <dbReference type="EMBL" id="KAF2690699.1"/>
    </source>
</evidence>
<dbReference type="InterPro" id="IPR015421">
    <property type="entry name" value="PyrdxlP-dep_Trfase_major"/>
</dbReference>
<dbReference type="PANTHER" id="PTHR43795">
    <property type="entry name" value="BIFUNCTIONAL ASPARTATE AMINOTRANSFERASE AND GLUTAMATE/ASPARTATE-PREPHENATE AMINOTRANSFERASE-RELATED"/>
    <property type="match status" value="1"/>
</dbReference>
<keyword evidence="3" id="KW-0808">Transferase</keyword>
<dbReference type="AlphaFoldDB" id="A0A6G1JKL8"/>
<dbReference type="Pfam" id="PF00155">
    <property type="entry name" value="Aminotran_1_2"/>
    <property type="match status" value="1"/>
</dbReference>
<evidence type="ECO:0000256" key="1">
    <source>
        <dbReference type="ARBA" id="ARBA00022898"/>
    </source>
</evidence>
<dbReference type="PANTHER" id="PTHR43795:SF39">
    <property type="entry name" value="AMINOTRANSFERASE CLASS I_CLASSII DOMAIN-CONTAINING PROTEIN"/>
    <property type="match status" value="1"/>
</dbReference>
<dbReference type="GO" id="GO:0008483">
    <property type="term" value="F:transaminase activity"/>
    <property type="evidence" value="ECO:0007669"/>
    <property type="project" value="TreeGrafter"/>
</dbReference>
<keyword evidence="4" id="KW-1185">Reference proteome</keyword>
<evidence type="ECO:0000313" key="4">
    <source>
        <dbReference type="Proteomes" id="UP000799291"/>
    </source>
</evidence>
<dbReference type="GO" id="GO:0030170">
    <property type="term" value="F:pyridoxal phosphate binding"/>
    <property type="evidence" value="ECO:0007669"/>
    <property type="project" value="InterPro"/>
</dbReference>
<dbReference type="GO" id="GO:0006520">
    <property type="term" value="P:amino acid metabolic process"/>
    <property type="evidence" value="ECO:0007669"/>
    <property type="project" value="TreeGrafter"/>
</dbReference>
<proteinExistence type="predicted"/>
<organism evidence="3 4">
    <name type="scientific">Lentithecium fluviatile CBS 122367</name>
    <dbReference type="NCBI Taxonomy" id="1168545"/>
    <lineage>
        <taxon>Eukaryota</taxon>
        <taxon>Fungi</taxon>
        <taxon>Dikarya</taxon>
        <taxon>Ascomycota</taxon>
        <taxon>Pezizomycotina</taxon>
        <taxon>Dothideomycetes</taxon>
        <taxon>Pleosporomycetidae</taxon>
        <taxon>Pleosporales</taxon>
        <taxon>Massarineae</taxon>
        <taxon>Lentitheciaceae</taxon>
        <taxon>Lentithecium</taxon>
    </lineage>
</organism>